<name>A0A455SJH2_9CHLR</name>
<dbReference type="Gene3D" id="2.160.20.80">
    <property type="entry name" value="E3 ubiquitin-protein ligase SopA"/>
    <property type="match status" value="1"/>
</dbReference>
<evidence type="ECO:0008006" key="2">
    <source>
        <dbReference type="Google" id="ProtNLM"/>
    </source>
</evidence>
<protein>
    <recommendedName>
        <fullName evidence="2">TIR domain-containing protein</fullName>
    </recommendedName>
</protein>
<proteinExistence type="predicted"/>
<dbReference type="Pfam" id="PF00805">
    <property type="entry name" value="Pentapeptide"/>
    <property type="match status" value="3"/>
</dbReference>
<reference evidence="1" key="1">
    <citation type="submission" date="2018-12" db="EMBL/GenBank/DDBJ databases">
        <title>Novel natural products biosynthetic potential of the class Ktedonobacteria.</title>
        <authorList>
            <person name="Zheng Y."/>
            <person name="Saitou A."/>
            <person name="Wang C.M."/>
            <person name="Toyoda A."/>
            <person name="Minakuchi Y."/>
            <person name="Sekiguchi Y."/>
            <person name="Ueda K."/>
            <person name="Takano H."/>
            <person name="Sakai Y."/>
            <person name="Yokota A."/>
            <person name="Yabe S."/>
        </authorList>
    </citation>
    <scope>NUCLEOTIDE SEQUENCE</scope>
    <source>
        <strain evidence="1">COM3</strain>
    </source>
</reference>
<dbReference type="SUPFAM" id="SSF141571">
    <property type="entry name" value="Pentapeptide repeat-like"/>
    <property type="match status" value="1"/>
</dbReference>
<evidence type="ECO:0000313" key="1">
    <source>
        <dbReference type="EMBL" id="BBH87451.1"/>
    </source>
</evidence>
<accession>A0A455SJH2</accession>
<dbReference type="PANTHER" id="PTHR14136">
    <property type="entry name" value="BTB_POZ DOMAIN-CONTAINING PROTEIN KCTD9"/>
    <property type="match status" value="1"/>
</dbReference>
<dbReference type="InterPro" id="IPR001646">
    <property type="entry name" value="5peptide_repeat"/>
</dbReference>
<dbReference type="InterPro" id="IPR051082">
    <property type="entry name" value="Pentapeptide-BTB/POZ_domain"/>
</dbReference>
<sequence>MANPDHLAILEQGVKRWNQWRTEHPEIVPDLEGADLSGRHFFQANFTGARMRKVNLRDTELYMTDFTDADLEDANLLGAVLSGTCFRRCHLEFADLRRVTSSGGSTFEEAMLRYTDWKRSFLRSDTFSRANLRHACMDEMIVRQVCFDGADLEGAKFWLTRFERSSLREANCSWTYLRGTVLHETDLTGTSFEKAVFWETGILNCPLHRARGLDQAYHVGRSFPDLQTIARAEGSLPPRFLRGCGLPETLSTNETLSLEEWKQRPSCFLVYAPAEYAFASRLWQDLSRNGVCCWLYPACEQFELWFGYREPPEEWSMQPQDARLLVVSRASFRVFGGIRSAAIQAFLQRKEAQSQEPLIVTVSLDQSRLRDVPDWTLLFKRTGLEMHVLDETEVLDCSGYQDEAAYQELLQRVLFLLKRKEDIPVEEPLSDEQ</sequence>
<organism evidence="1">
    <name type="scientific">Thermosporothrix sp. COM3</name>
    <dbReference type="NCBI Taxonomy" id="2490863"/>
    <lineage>
        <taxon>Bacteria</taxon>
        <taxon>Bacillati</taxon>
        <taxon>Chloroflexota</taxon>
        <taxon>Ktedonobacteria</taxon>
        <taxon>Ktedonobacterales</taxon>
        <taxon>Thermosporotrichaceae</taxon>
        <taxon>Thermosporothrix</taxon>
    </lineage>
</organism>
<dbReference type="EMBL" id="AP019376">
    <property type="protein sequence ID" value="BBH87451.1"/>
    <property type="molecule type" value="Genomic_DNA"/>
</dbReference>
<dbReference type="PANTHER" id="PTHR14136:SF17">
    <property type="entry name" value="BTB_POZ DOMAIN-CONTAINING PROTEIN KCTD9"/>
    <property type="match status" value="1"/>
</dbReference>
<dbReference type="AlphaFoldDB" id="A0A455SJH2"/>
<gene>
    <name evidence="1" type="ORF">KTC_22020</name>
</gene>